<dbReference type="InterPro" id="IPR006680">
    <property type="entry name" value="Amidohydro-rel"/>
</dbReference>
<evidence type="ECO:0000259" key="1">
    <source>
        <dbReference type="Pfam" id="PF01979"/>
    </source>
</evidence>
<dbReference type="InterPro" id="IPR051781">
    <property type="entry name" value="Metallo-dep_Hydrolase"/>
</dbReference>
<sequence length="418" mass="44515">MKALLGADIIDGTGGPVLKDSAILIDGERIAEMGPRAAVTLPPGTEEINLSSLTLLPGLIDTHDHLAHKNYSLDSRWEIEEPASLHHLKTARAIEESLAAGYTCIRDAGGLDAGFKFAVEQGLLNGPRLLTSIAIVSPTGGIGDRVAGSGHRNPFNNDPMHPDGVANGPDSIRALVRELVRVGADVIKFATTGGASSRSGHGPKDIAFGPDEVKALVAEAKSQEKYTMCHAVGGPGLRMCIEAGVGSVEHACYLAEDPDLAKMMADKNVFFTPTFEVYEFHSTISAPHIIERTKQLMQIHQESLHLAVSAGVKVTAGTDAGGFVHGDNAREIELMVERGLSNMQAIQTATSWAAECIGQEKNFGTVGKGKYADFLVLDGDPLKDISVIRNKDRIKMVMKGGVTYIDRLPVSELQPIAN</sequence>
<dbReference type="CDD" id="cd01299">
    <property type="entry name" value="Met_dep_hydrolase_A"/>
    <property type="match status" value="1"/>
</dbReference>
<dbReference type="InterPro" id="IPR011059">
    <property type="entry name" value="Metal-dep_hydrolase_composite"/>
</dbReference>
<protein>
    <recommendedName>
        <fullName evidence="1">Amidohydrolase-related domain-containing protein</fullName>
    </recommendedName>
</protein>
<organism evidence="2">
    <name type="scientific">marine metagenome</name>
    <dbReference type="NCBI Taxonomy" id="408172"/>
    <lineage>
        <taxon>unclassified sequences</taxon>
        <taxon>metagenomes</taxon>
        <taxon>ecological metagenomes</taxon>
    </lineage>
</organism>
<dbReference type="InterPro" id="IPR032466">
    <property type="entry name" value="Metal_Hydrolase"/>
</dbReference>
<accession>A0A381NCU6</accession>
<dbReference type="Gene3D" id="2.30.40.10">
    <property type="entry name" value="Urease, subunit C, domain 1"/>
    <property type="match status" value="1"/>
</dbReference>
<proteinExistence type="predicted"/>
<dbReference type="SUPFAM" id="SSF51556">
    <property type="entry name" value="Metallo-dependent hydrolases"/>
    <property type="match status" value="1"/>
</dbReference>
<evidence type="ECO:0000313" key="2">
    <source>
        <dbReference type="EMBL" id="SUZ51373.1"/>
    </source>
</evidence>
<feature type="domain" description="Amidohydrolase-related" evidence="1">
    <location>
        <begin position="54"/>
        <end position="402"/>
    </location>
</feature>
<dbReference type="PANTHER" id="PTHR43135:SF3">
    <property type="entry name" value="ALPHA-D-RIBOSE 1-METHYLPHOSPHONATE 5-TRIPHOSPHATE DIPHOSPHATASE"/>
    <property type="match status" value="1"/>
</dbReference>
<gene>
    <name evidence="2" type="ORF">METZ01_LOCUS4227</name>
</gene>
<dbReference type="AlphaFoldDB" id="A0A381NCU6"/>
<dbReference type="Pfam" id="PF01979">
    <property type="entry name" value="Amidohydro_1"/>
    <property type="match status" value="1"/>
</dbReference>
<dbReference type="Gene3D" id="3.20.20.140">
    <property type="entry name" value="Metal-dependent hydrolases"/>
    <property type="match status" value="1"/>
</dbReference>
<dbReference type="SUPFAM" id="SSF51338">
    <property type="entry name" value="Composite domain of metallo-dependent hydrolases"/>
    <property type="match status" value="1"/>
</dbReference>
<dbReference type="EMBL" id="UINC01000221">
    <property type="protein sequence ID" value="SUZ51373.1"/>
    <property type="molecule type" value="Genomic_DNA"/>
</dbReference>
<dbReference type="GO" id="GO:0016810">
    <property type="term" value="F:hydrolase activity, acting on carbon-nitrogen (but not peptide) bonds"/>
    <property type="evidence" value="ECO:0007669"/>
    <property type="project" value="InterPro"/>
</dbReference>
<name>A0A381NCU6_9ZZZZ</name>
<reference evidence="2" key="1">
    <citation type="submission" date="2018-05" db="EMBL/GenBank/DDBJ databases">
        <authorList>
            <person name="Lanie J.A."/>
            <person name="Ng W.-L."/>
            <person name="Kazmierczak K.M."/>
            <person name="Andrzejewski T.M."/>
            <person name="Davidsen T.M."/>
            <person name="Wayne K.J."/>
            <person name="Tettelin H."/>
            <person name="Glass J.I."/>
            <person name="Rusch D."/>
            <person name="Podicherti R."/>
            <person name="Tsui H.-C.T."/>
            <person name="Winkler M.E."/>
        </authorList>
    </citation>
    <scope>NUCLEOTIDE SEQUENCE</scope>
</reference>
<dbReference type="PANTHER" id="PTHR43135">
    <property type="entry name" value="ALPHA-D-RIBOSE 1-METHYLPHOSPHONATE 5-TRIPHOSPHATE DIPHOSPHATASE"/>
    <property type="match status" value="1"/>
</dbReference>
<dbReference type="InterPro" id="IPR057744">
    <property type="entry name" value="OTAase-like"/>
</dbReference>